<dbReference type="AlphaFoldDB" id="A0A8J4TB63"/>
<comment type="caution">
    <text evidence="1">The sequence shown here is derived from an EMBL/GenBank/DDBJ whole genome shotgun (WGS) entry which is preliminary data.</text>
</comment>
<keyword evidence="2" id="KW-1185">Reference proteome</keyword>
<sequence length="53" mass="6185">MGVLRASEPSSRRTITPAAPYCQHSRAEEQEKMASIRMARKELYYEPRMVDKK</sequence>
<protein>
    <submittedName>
        <fullName evidence="1">Uncharacterized protein</fullName>
    </submittedName>
</protein>
<dbReference type="Proteomes" id="UP000727407">
    <property type="component" value="Unassembled WGS sequence"/>
</dbReference>
<dbReference type="EMBL" id="QNUK01000439">
    <property type="protein sequence ID" value="KAF5893351.1"/>
    <property type="molecule type" value="Genomic_DNA"/>
</dbReference>
<reference evidence="1" key="1">
    <citation type="submission" date="2020-07" db="EMBL/GenBank/DDBJ databases">
        <title>Clarias magur genome sequencing, assembly and annotation.</title>
        <authorList>
            <person name="Kushwaha B."/>
            <person name="Kumar R."/>
            <person name="Das P."/>
            <person name="Joshi C.G."/>
            <person name="Kumar D."/>
            <person name="Nagpure N.S."/>
            <person name="Pandey M."/>
            <person name="Agarwal S."/>
            <person name="Srivastava S."/>
            <person name="Singh M."/>
            <person name="Sahoo L."/>
            <person name="Jayasankar P."/>
            <person name="Meher P.K."/>
            <person name="Koringa P.G."/>
            <person name="Iquebal M.A."/>
            <person name="Das S.P."/>
            <person name="Bit A."/>
            <person name="Patnaik S."/>
            <person name="Patel N."/>
            <person name="Shah T.M."/>
            <person name="Hinsu A."/>
            <person name="Jena J.K."/>
        </authorList>
    </citation>
    <scope>NUCLEOTIDE SEQUENCE</scope>
    <source>
        <strain evidence="1">CIFAMagur01</strain>
        <tissue evidence="1">Testis</tissue>
    </source>
</reference>
<evidence type="ECO:0000313" key="2">
    <source>
        <dbReference type="Proteomes" id="UP000727407"/>
    </source>
</evidence>
<proteinExistence type="predicted"/>
<name>A0A8J4TB63_CLAMG</name>
<evidence type="ECO:0000313" key="1">
    <source>
        <dbReference type="EMBL" id="KAF5893351.1"/>
    </source>
</evidence>
<organism evidence="1 2">
    <name type="scientific">Clarias magur</name>
    <name type="common">Asian catfish</name>
    <name type="synonym">Macropteronotus magur</name>
    <dbReference type="NCBI Taxonomy" id="1594786"/>
    <lineage>
        <taxon>Eukaryota</taxon>
        <taxon>Metazoa</taxon>
        <taxon>Chordata</taxon>
        <taxon>Craniata</taxon>
        <taxon>Vertebrata</taxon>
        <taxon>Euteleostomi</taxon>
        <taxon>Actinopterygii</taxon>
        <taxon>Neopterygii</taxon>
        <taxon>Teleostei</taxon>
        <taxon>Ostariophysi</taxon>
        <taxon>Siluriformes</taxon>
        <taxon>Clariidae</taxon>
        <taxon>Clarias</taxon>
    </lineage>
</organism>
<accession>A0A8J4TB63</accession>
<gene>
    <name evidence="1" type="ORF">DAT39_016929</name>
</gene>